<name>A0ABV5RJP8_9ACTN</name>
<evidence type="ECO:0000313" key="3">
    <source>
        <dbReference type="Proteomes" id="UP001589710"/>
    </source>
</evidence>
<dbReference type="RefSeq" id="WP_345510096.1">
    <property type="nucleotide sequence ID" value="NZ_BAAAXD010000006.1"/>
</dbReference>
<feature type="region of interest" description="Disordered" evidence="1">
    <location>
        <begin position="16"/>
        <end position="43"/>
    </location>
</feature>
<protein>
    <submittedName>
        <fullName evidence="2">Uncharacterized protein</fullName>
    </submittedName>
</protein>
<evidence type="ECO:0000313" key="2">
    <source>
        <dbReference type="EMBL" id="MFB9578102.1"/>
    </source>
</evidence>
<comment type="caution">
    <text evidence="2">The sequence shown here is derived from an EMBL/GenBank/DDBJ whole genome shotgun (WGS) entry which is preliminary data.</text>
</comment>
<proteinExistence type="predicted"/>
<dbReference type="Proteomes" id="UP001589710">
    <property type="component" value="Unassembled WGS sequence"/>
</dbReference>
<sequence>MHLVHQNYREVLSVQARHPRVGEQSDTWLPYSRQKISPQNDEG</sequence>
<dbReference type="EMBL" id="JBHMCG010000164">
    <property type="protein sequence ID" value="MFB9578102.1"/>
    <property type="molecule type" value="Genomic_DNA"/>
</dbReference>
<feature type="compositionally biased region" description="Polar residues" evidence="1">
    <location>
        <begin position="34"/>
        <end position="43"/>
    </location>
</feature>
<organism evidence="2 3">
    <name type="scientific">Streptomyces yanii</name>
    <dbReference type="NCBI Taxonomy" id="78510"/>
    <lineage>
        <taxon>Bacteria</taxon>
        <taxon>Bacillati</taxon>
        <taxon>Actinomycetota</taxon>
        <taxon>Actinomycetes</taxon>
        <taxon>Kitasatosporales</taxon>
        <taxon>Streptomycetaceae</taxon>
        <taxon>Streptomyces</taxon>
    </lineage>
</organism>
<reference evidence="2 3" key="1">
    <citation type="submission" date="2024-09" db="EMBL/GenBank/DDBJ databases">
        <authorList>
            <person name="Sun Q."/>
            <person name="Mori K."/>
        </authorList>
    </citation>
    <scope>NUCLEOTIDE SEQUENCE [LARGE SCALE GENOMIC DNA]</scope>
    <source>
        <strain evidence="2 3">JCM 3331</strain>
    </source>
</reference>
<keyword evidence="3" id="KW-1185">Reference proteome</keyword>
<gene>
    <name evidence="2" type="ORF">ACFFTL_39025</name>
</gene>
<accession>A0ABV5RJP8</accession>
<evidence type="ECO:0000256" key="1">
    <source>
        <dbReference type="SAM" id="MobiDB-lite"/>
    </source>
</evidence>